<comment type="caution">
    <text evidence="2">The sequence shown here is derived from an EMBL/GenBank/DDBJ whole genome shotgun (WGS) entry which is preliminary data.</text>
</comment>
<dbReference type="EMBL" id="BLXT01005495">
    <property type="protein sequence ID" value="GFO23019.1"/>
    <property type="molecule type" value="Genomic_DNA"/>
</dbReference>
<reference evidence="2 3" key="1">
    <citation type="journal article" date="2021" name="Elife">
        <title>Chloroplast acquisition without the gene transfer in kleptoplastic sea slugs, Plakobranchus ocellatus.</title>
        <authorList>
            <person name="Maeda T."/>
            <person name="Takahashi S."/>
            <person name="Yoshida T."/>
            <person name="Shimamura S."/>
            <person name="Takaki Y."/>
            <person name="Nagai Y."/>
            <person name="Toyoda A."/>
            <person name="Suzuki Y."/>
            <person name="Arimoto A."/>
            <person name="Ishii H."/>
            <person name="Satoh N."/>
            <person name="Nishiyama T."/>
            <person name="Hasebe M."/>
            <person name="Maruyama T."/>
            <person name="Minagawa J."/>
            <person name="Obokata J."/>
            <person name="Shigenobu S."/>
        </authorList>
    </citation>
    <scope>NUCLEOTIDE SEQUENCE [LARGE SCALE GENOMIC DNA]</scope>
</reference>
<gene>
    <name evidence="2" type="ORF">PoB_004952400</name>
</gene>
<dbReference type="AlphaFoldDB" id="A0AAV4BW32"/>
<evidence type="ECO:0000313" key="2">
    <source>
        <dbReference type="EMBL" id="GFO23019.1"/>
    </source>
</evidence>
<name>A0AAV4BW32_9GAST</name>
<sequence length="147" mass="16209">MTTMTVYVDSNLRWRRMWHSTPPVHRTHSVQWLTTVQAAAMYGLQSRTPSAFRTLGGSPQPEDGSTSGSPQPHTGKLLSGFSQPRILRTRVPCIDSAFDKALQNAVCLTVAGLCCDTGHSKIIIRVAERRDHSVLTPSSLVTNRCFT</sequence>
<accession>A0AAV4BW32</accession>
<dbReference type="Proteomes" id="UP000735302">
    <property type="component" value="Unassembled WGS sequence"/>
</dbReference>
<feature type="compositionally biased region" description="Polar residues" evidence="1">
    <location>
        <begin position="63"/>
        <end position="72"/>
    </location>
</feature>
<organism evidence="2 3">
    <name type="scientific">Plakobranchus ocellatus</name>
    <dbReference type="NCBI Taxonomy" id="259542"/>
    <lineage>
        <taxon>Eukaryota</taxon>
        <taxon>Metazoa</taxon>
        <taxon>Spiralia</taxon>
        <taxon>Lophotrochozoa</taxon>
        <taxon>Mollusca</taxon>
        <taxon>Gastropoda</taxon>
        <taxon>Heterobranchia</taxon>
        <taxon>Euthyneura</taxon>
        <taxon>Panpulmonata</taxon>
        <taxon>Sacoglossa</taxon>
        <taxon>Placobranchoidea</taxon>
        <taxon>Plakobranchidae</taxon>
        <taxon>Plakobranchus</taxon>
    </lineage>
</organism>
<feature type="region of interest" description="Disordered" evidence="1">
    <location>
        <begin position="50"/>
        <end position="79"/>
    </location>
</feature>
<proteinExistence type="predicted"/>
<evidence type="ECO:0000313" key="3">
    <source>
        <dbReference type="Proteomes" id="UP000735302"/>
    </source>
</evidence>
<evidence type="ECO:0000256" key="1">
    <source>
        <dbReference type="SAM" id="MobiDB-lite"/>
    </source>
</evidence>
<protein>
    <submittedName>
        <fullName evidence="2">Uncharacterized protein</fullName>
    </submittedName>
</protein>
<keyword evidence="3" id="KW-1185">Reference proteome</keyword>